<feature type="compositionally biased region" description="Basic residues" evidence="1">
    <location>
        <begin position="119"/>
        <end position="137"/>
    </location>
</feature>
<proteinExistence type="predicted"/>
<name>A0A6J4K7U3_9ACTN</name>
<reference evidence="2" key="1">
    <citation type="submission" date="2020-02" db="EMBL/GenBank/DDBJ databases">
        <authorList>
            <person name="Meier V. D."/>
        </authorList>
    </citation>
    <scope>NUCLEOTIDE SEQUENCE</scope>
    <source>
        <strain evidence="2">AVDCRST_MAG61</strain>
    </source>
</reference>
<dbReference type="EMBL" id="CADCTT010000120">
    <property type="protein sequence ID" value="CAA9298583.1"/>
    <property type="molecule type" value="Genomic_DNA"/>
</dbReference>
<evidence type="ECO:0000256" key="1">
    <source>
        <dbReference type="SAM" id="MobiDB-lite"/>
    </source>
</evidence>
<feature type="compositionally biased region" description="Basic residues" evidence="1">
    <location>
        <begin position="97"/>
        <end position="107"/>
    </location>
</feature>
<feature type="non-terminal residue" evidence="2">
    <location>
        <position position="1"/>
    </location>
</feature>
<feature type="non-terminal residue" evidence="2">
    <location>
        <position position="161"/>
    </location>
</feature>
<accession>A0A6J4K7U3</accession>
<evidence type="ECO:0000313" key="2">
    <source>
        <dbReference type="EMBL" id="CAA9298583.1"/>
    </source>
</evidence>
<dbReference type="AlphaFoldDB" id="A0A6J4K7U3"/>
<feature type="region of interest" description="Disordered" evidence="1">
    <location>
        <begin position="1"/>
        <end position="161"/>
    </location>
</feature>
<feature type="compositionally biased region" description="Low complexity" evidence="1">
    <location>
        <begin position="65"/>
        <end position="74"/>
    </location>
</feature>
<gene>
    <name evidence="2" type="ORF">AVDCRST_MAG61-951</name>
</gene>
<organism evidence="2">
    <name type="scientific">uncultured Friedmanniella sp</name>
    <dbReference type="NCBI Taxonomy" id="335381"/>
    <lineage>
        <taxon>Bacteria</taxon>
        <taxon>Bacillati</taxon>
        <taxon>Actinomycetota</taxon>
        <taxon>Actinomycetes</taxon>
        <taxon>Propionibacteriales</taxon>
        <taxon>Nocardioidaceae</taxon>
        <taxon>Friedmanniella</taxon>
        <taxon>environmental samples</taxon>
    </lineage>
</organism>
<sequence length="161" mass="17154">EHPHGAAGRAGAGPAGRGRAAGRLRACRPGGRSGLHLRPAADRGRPARGARQGRRRSDVGDGRGVRPAGHPQRPGGDRGRGRWPGRHRPGRQGRGLRGQRPHLHRARPGGERGQPAAGRRLRGGRRARPQRRRRGRAAARLPGRGRAGGRGPRRPDDPAAL</sequence>
<feature type="compositionally biased region" description="Basic and acidic residues" evidence="1">
    <location>
        <begin position="55"/>
        <end position="64"/>
    </location>
</feature>
<feature type="compositionally biased region" description="Basic residues" evidence="1">
    <location>
        <begin position="81"/>
        <end position="91"/>
    </location>
</feature>
<protein>
    <submittedName>
        <fullName evidence="2">RidA/YER057c/UK114 superfamily, group 1</fullName>
    </submittedName>
</protein>